<dbReference type="Gene3D" id="3.30.870.10">
    <property type="entry name" value="Endonuclease Chain A"/>
    <property type="match status" value="1"/>
</dbReference>
<keyword evidence="1" id="KW-0808">Transferase</keyword>
<sequence>MPSTCLWLVSPWITDVDILNNTAGTFPDLNRFGRRHIRLAEILVTLAAAGSTVVIGTTSDSHNSTFLHRVRSLARDLGVTDRVSIVVDVSGRLHSKALTGDGFAVSGSMNITYNGINVREEQVELRIDEEYVSRARMDAYDRFGGSINGLR</sequence>
<keyword evidence="1" id="KW-0418">Kinase</keyword>
<name>W7IUS8_9PSEU</name>
<dbReference type="STRING" id="909613.UO65_0625"/>
<dbReference type="NCBIfam" id="NF041068">
    <property type="entry name" value="DpdK"/>
    <property type="match status" value="1"/>
</dbReference>
<evidence type="ECO:0000313" key="1">
    <source>
        <dbReference type="EMBL" id="EWC64098.1"/>
    </source>
</evidence>
<dbReference type="GO" id="GO:0016301">
    <property type="term" value="F:kinase activity"/>
    <property type="evidence" value="ECO:0007669"/>
    <property type="project" value="UniProtKB-KW"/>
</dbReference>
<comment type="caution">
    <text evidence="1">The sequence shown here is derived from an EMBL/GenBank/DDBJ whole genome shotgun (WGS) entry which is preliminary data.</text>
</comment>
<dbReference type="AlphaFoldDB" id="W7IUS8"/>
<dbReference type="EMBL" id="AYXG01000024">
    <property type="protein sequence ID" value="EWC64098.1"/>
    <property type="molecule type" value="Genomic_DNA"/>
</dbReference>
<protein>
    <submittedName>
        <fullName evidence="1">Aspartokinase</fullName>
    </submittedName>
</protein>
<dbReference type="SUPFAM" id="SSF56024">
    <property type="entry name" value="Phospholipase D/nuclease"/>
    <property type="match status" value="1"/>
</dbReference>
<evidence type="ECO:0000313" key="2">
    <source>
        <dbReference type="Proteomes" id="UP000019277"/>
    </source>
</evidence>
<organism evidence="1 2">
    <name type="scientific">Actinokineospora spheciospongiae</name>
    <dbReference type="NCBI Taxonomy" id="909613"/>
    <lineage>
        <taxon>Bacteria</taxon>
        <taxon>Bacillati</taxon>
        <taxon>Actinomycetota</taxon>
        <taxon>Actinomycetes</taxon>
        <taxon>Pseudonocardiales</taxon>
        <taxon>Pseudonocardiaceae</taxon>
        <taxon>Actinokineospora</taxon>
    </lineage>
</organism>
<keyword evidence="2" id="KW-1185">Reference proteome</keyword>
<dbReference type="Proteomes" id="UP000019277">
    <property type="component" value="Unassembled WGS sequence"/>
</dbReference>
<proteinExistence type="predicted"/>
<reference evidence="1 2" key="1">
    <citation type="journal article" date="2014" name="Genome Announc.">
        <title>Draft Genome Sequence of the Antitrypanosomally Active Sponge-Associated Bacterium Actinokineospora sp. Strain EG49.</title>
        <authorList>
            <person name="Harjes J."/>
            <person name="Ryu T."/>
            <person name="Abdelmohsen U.R."/>
            <person name="Moitinho-Silva L."/>
            <person name="Horn H."/>
            <person name="Ravasi T."/>
            <person name="Hentschel U."/>
        </authorList>
    </citation>
    <scope>NUCLEOTIDE SEQUENCE [LARGE SCALE GENOMIC DNA]</scope>
    <source>
        <strain evidence="1 2">EG49</strain>
    </source>
</reference>
<gene>
    <name evidence="1" type="ORF">UO65_0625</name>
</gene>
<dbReference type="eggNOG" id="COG1502">
    <property type="taxonomic scope" value="Bacteria"/>
</dbReference>
<accession>W7IUS8</accession>